<evidence type="ECO:0000313" key="4">
    <source>
        <dbReference type="Proteomes" id="UP001183615"/>
    </source>
</evidence>
<feature type="compositionally biased region" description="Acidic residues" evidence="1">
    <location>
        <begin position="29"/>
        <end position="42"/>
    </location>
</feature>
<dbReference type="SUPFAM" id="SSF47090">
    <property type="entry name" value="PGBD-like"/>
    <property type="match status" value="1"/>
</dbReference>
<evidence type="ECO:0000256" key="1">
    <source>
        <dbReference type="SAM" id="MobiDB-lite"/>
    </source>
</evidence>
<accession>A0ABU2SEI0</accession>
<dbReference type="Proteomes" id="UP001183615">
    <property type="component" value="Unassembled WGS sequence"/>
</dbReference>
<reference evidence="4" key="1">
    <citation type="submission" date="2023-07" db="EMBL/GenBank/DDBJ databases">
        <title>30 novel species of actinomycetes from the DSMZ collection.</title>
        <authorList>
            <person name="Nouioui I."/>
        </authorList>
    </citation>
    <scope>NUCLEOTIDE SEQUENCE [LARGE SCALE GENOMIC DNA]</scope>
    <source>
        <strain evidence="4">DSM 41886</strain>
    </source>
</reference>
<keyword evidence="4" id="KW-1185">Reference proteome</keyword>
<comment type="caution">
    <text evidence="3">The sequence shown here is derived from an EMBL/GenBank/DDBJ whole genome shotgun (WGS) entry which is preliminary data.</text>
</comment>
<gene>
    <name evidence="3" type="ORF">RM779_32820</name>
</gene>
<dbReference type="InterPro" id="IPR002477">
    <property type="entry name" value="Peptidoglycan-bd-like"/>
</dbReference>
<feature type="region of interest" description="Disordered" evidence="1">
    <location>
        <begin position="1"/>
        <end position="42"/>
    </location>
</feature>
<feature type="domain" description="Peptidoglycan binding-like" evidence="2">
    <location>
        <begin position="41"/>
        <end position="99"/>
    </location>
</feature>
<dbReference type="RefSeq" id="WP_311621452.1">
    <property type="nucleotide sequence ID" value="NZ_JAVREV010000031.1"/>
</dbReference>
<dbReference type="InterPro" id="IPR036366">
    <property type="entry name" value="PGBDSf"/>
</dbReference>
<dbReference type="Gene3D" id="1.10.101.10">
    <property type="entry name" value="PGBD-like superfamily/PGBD"/>
    <property type="match status" value="1"/>
</dbReference>
<dbReference type="Pfam" id="PF01471">
    <property type="entry name" value="PG_binding_1"/>
    <property type="match status" value="1"/>
</dbReference>
<feature type="non-terminal residue" evidence="3">
    <location>
        <position position="1"/>
    </location>
</feature>
<organism evidence="3 4">
    <name type="scientific">Streptomyces johnsoniae</name>
    <dbReference type="NCBI Taxonomy" id="3075532"/>
    <lineage>
        <taxon>Bacteria</taxon>
        <taxon>Bacillati</taxon>
        <taxon>Actinomycetota</taxon>
        <taxon>Actinomycetes</taxon>
        <taxon>Kitasatosporales</taxon>
        <taxon>Streptomycetaceae</taxon>
        <taxon>Streptomyces</taxon>
    </lineage>
</organism>
<evidence type="ECO:0000313" key="3">
    <source>
        <dbReference type="EMBL" id="MDT0447343.1"/>
    </source>
</evidence>
<dbReference type="EMBL" id="JAVREV010000031">
    <property type="protein sequence ID" value="MDT0447343.1"/>
    <property type="molecule type" value="Genomic_DNA"/>
</dbReference>
<feature type="region of interest" description="Disordered" evidence="1">
    <location>
        <begin position="84"/>
        <end position="106"/>
    </location>
</feature>
<sequence length="106" mass="11504">PTPTDEPEPTGPPATPDPTHTPTTPPPQEEVDPVLDAGDEGPEVAELQLRLRQLNWVYNGEAHGRYDEETRAAVARFQSAYGVQGDPEGVYGPHTRQALEQHSTAP</sequence>
<name>A0ABU2SEI0_9ACTN</name>
<evidence type="ECO:0000259" key="2">
    <source>
        <dbReference type="Pfam" id="PF01471"/>
    </source>
</evidence>
<protein>
    <submittedName>
        <fullName evidence="3">Peptidoglycan-binding domain-containing protein</fullName>
    </submittedName>
</protein>
<dbReference type="InterPro" id="IPR036365">
    <property type="entry name" value="PGBD-like_sf"/>
</dbReference>
<proteinExistence type="predicted"/>